<dbReference type="Pfam" id="PF09994">
    <property type="entry name" value="T6SS_Tle1-like_cat"/>
    <property type="match status" value="1"/>
</dbReference>
<feature type="region of interest" description="Disordered" evidence="1">
    <location>
        <begin position="1"/>
        <end position="32"/>
    </location>
</feature>
<evidence type="ECO:0000256" key="1">
    <source>
        <dbReference type="SAM" id="MobiDB-lite"/>
    </source>
</evidence>
<dbReference type="EMBL" id="JBANRG010000032">
    <property type="protein sequence ID" value="KAK7451061.1"/>
    <property type="molecule type" value="Genomic_DNA"/>
</dbReference>
<evidence type="ECO:0000259" key="2">
    <source>
        <dbReference type="Pfam" id="PF09994"/>
    </source>
</evidence>
<reference evidence="3 4" key="1">
    <citation type="submission" date="2024-01" db="EMBL/GenBank/DDBJ databases">
        <title>A draft genome for the cacao thread blight pathogen Marasmiellus scandens.</title>
        <authorList>
            <person name="Baruah I.K."/>
            <person name="Leung J."/>
            <person name="Bukari Y."/>
            <person name="Amoako-Attah I."/>
            <person name="Meinhardt L.W."/>
            <person name="Bailey B.A."/>
            <person name="Cohen S.P."/>
        </authorList>
    </citation>
    <scope>NUCLEOTIDE SEQUENCE [LARGE SCALE GENOMIC DNA]</scope>
    <source>
        <strain evidence="3 4">GH-19</strain>
    </source>
</reference>
<protein>
    <recommendedName>
        <fullName evidence="2">T6SS Phospholipase effector Tle1-like catalytic domain-containing protein</fullName>
    </recommendedName>
</protein>
<comment type="caution">
    <text evidence="3">The sequence shown here is derived from an EMBL/GenBank/DDBJ whole genome shotgun (WGS) entry which is preliminary data.</text>
</comment>
<proteinExistence type="predicted"/>
<gene>
    <name evidence="3" type="ORF">VKT23_012736</name>
</gene>
<accession>A0ABR1J7R2</accession>
<evidence type="ECO:0000313" key="3">
    <source>
        <dbReference type="EMBL" id="KAK7451061.1"/>
    </source>
</evidence>
<dbReference type="Proteomes" id="UP001498398">
    <property type="component" value="Unassembled WGS sequence"/>
</dbReference>
<name>A0ABR1J7R2_9AGAR</name>
<dbReference type="InterPro" id="IPR018712">
    <property type="entry name" value="Tle1-like_cat"/>
</dbReference>
<keyword evidence="4" id="KW-1185">Reference proteome</keyword>
<sequence>MDSLPNQHTQDDDGVSELDTEPTAPLPSIGLKALTGSPTLELETELYKLRAVRHIEEKSIDQPYKWMQLGHLLNPSTASLSSKSSDSGDHDIAPSKALGFKIVTPLFLEPARKMKTKCGCNCNSSCDCDCPCAKHCYCSSRKNQPCDDNCRKNDKGRNLIISIDGTSNQFGSNNTNVVELHSRIHTADQQQLKCYLSGIGTALPPSPWALSYWRVKFGNWIDLAVACAYDLYTGHYQKILRGDRDTHQMIENFKRTFSHSDVQIHFVGAWLVLIDTYAGKSCSQEDYYFRDTVSSIGIVRQMPLPLTNQTDHVCFFRHALALDERRVKFIPEYLSKDTRSFGYITNLDRKEEDGKGINNPERDSTAVKTNAMAKDGQSVNNPHSDTNSKEVWFAGTHSDIGGGYRKNIALNNASIPLLWMESEANRAGLVLKARESGGEWDWSRLADETPTESLTPGPWYIFEDLPITSWQFFSKGELEWRILRSCTLLSIRKQLKRPFSALPWLSNNVVDLTENQRVMNYILRLVYVVLAQVLDDLSKSYGLGLRLSDMERVLVYIFGLLHEFLAFILPFFRLGEGFTFTPHHGRGRVIRKGQLIHASVAFKNPDKYCPRAKLYGFSWSSLIGKGKVEDGIVNDFSWSESDELQDLLEMDLFDSIVVKEILDQFLRPEVKLQEKKHLLYRLSFMATSSNGADVLAASTKFIQILRDTITGKVQDYSEVRCAKCLAQVVRNGKSGI</sequence>
<evidence type="ECO:0000313" key="4">
    <source>
        <dbReference type="Proteomes" id="UP001498398"/>
    </source>
</evidence>
<feature type="domain" description="T6SS Phospholipase effector Tle1-like catalytic" evidence="2">
    <location>
        <begin position="229"/>
        <end position="421"/>
    </location>
</feature>
<dbReference type="PANTHER" id="PTHR33840">
    <property type="match status" value="1"/>
</dbReference>
<dbReference type="PANTHER" id="PTHR33840:SF1">
    <property type="entry name" value="TLE1 PHOSPHOLIPASE DOMAIN-CONTAINING PROTEIN"/>
    <property type="match status" value="1"/>
</dbReference>
<organism evidence="3 4">
    <name type="scientific">Marasmiellus scandens</name>
    <dbReference type="NCBI Taxonomy" id="2682957"/>
    <lineage>
        <taxon>Eukaryota</taxon>
        <taxon>Fungi</taxon>
        <taxon>Dikarya</taxon>
        <taxon>Basidiomycota</taxon>
        <taxon>Agaricomycotina</taxon>
        <taxon>Agaricomycetes</taxon>
        <taxon>Agaricomycetidae</taxon>
        <taxon>Agaricales</taxon>
        <taxon>Marasmiineae</taxon>
        <taxon>Omphalotaceae</taxon>
        <taxon>Marasmiellus</taxon>
    </lineage>
</organism>